<evidence type="ECO:0000256" key="1">
    <source>
        <dbReference type="ARBA" id="ARBA00022603"/>
    </source>
</evidence>
<feature type="domain" description="Release factor glutamine methyltransferase N-terminal" evidence="7">
    <location>
        <begin position="5"/>
        <end position="75"/>
    </location>
</feature>
<comment type="caution">
    <text evidence="5">Lacks conserved residue(s) required for the propagation of feature annotation.</text>
</comment>
<evidence type="ECO:0000256" key="2">
    <source>
        <dbReference type="ARBA" id="ARBA00022679"/>
    </source>
</evidence>
<reference evidence="8 9" key="1">
    <citation type="submission" date="2015-09" db="EMBL/GenBank/DDBJ databases">
        <title>Genome sequence of Oxobacter pfennigii DSM 3222.</title>
        <authorList>
            <person name="Poehlein A."/>
            <person name="Bengelsdorf F.R."/>
            <person name="Schiel-Bengelsdorf B."/>
            <person name="Duerre P."/>
            <person name="Daniel R."/>
        </authorList>
    </citation>
    <scope>NUCLEOTIDE SEQUENCE [LARGE SCALE GENOMIC DNA]</scope>
    <source>
        <strain evidence="8 9">DSM 3222</strain>
    </source>
</reference>
<organism evidence="8 9">
    <name type="scientific">Oxobacter pfennigii</name>
    <dbReference type="NCBI Taxonomy" id="36849"/>
    <lineage>
        <taxon>Bacteria</taxon>
        <taxon>Bacillati</taxon>
        <taxon>Bacillota</taxon>
        <taxon>Clostridia</taxon>
        <taxon>Eubacteriales</taxon>
        <taxon>Clostridiaceae</taxon>
        <taxon>Oxobacter</taxon>
    </lineage>
</organism>
<evidence type="ECO:0000256" key="5">
    <source>
        <dbReference type="HAMAP-Rule" id="MF_02126"/>
    </source>
</evidence>
<keyword evidence="2 5" id="KW-0808">Transferase</keyword>
<feature type="binding site" evidence="5">
    <location>
        <begin position="188"/>
        <end position="191"/>
    </location>
    <ligand>
        <name>substrate</name>
    </ligand>
</feature>
<dbReference type="PRINTS" id="PR00507">
    <property type="entry name" value="N12N6MTFRASE"/>
</dbReference>
<dbReference type="CDD" id="cd02440">
    <property type="entry name" value="AdoMet_MTases"/>
    <property type="match status" value="1"/>
</dbReference>
<evidence type="ECO:0000256" key="4">
    <source>
        <dbReference type="ARBA" id="ARBA00048391"/>
    </source>
</evidence>
<dbReference type="InterPro" id="IPR004556">
    <property type="entry name" value="HemK-like"/>
</dbReference>
<dbReference type="STRING" id="36849.OXPF_16930"/>
<evidence type="ECO:0000259" key="7">
    <source>
        <dbReference type="Pfam" id="PF17827"/>
    </source>
</evidence>
<feature type="binding site" evidence="5">
    <location>
        <position position="144"/>
    </location>
    <ligand>
        <name>S-adenosyl-L-methionine</name>
        <dbReference type="ChEBI" id="CHEBI:59789"/>
    </ligand>
</feature>
<comment type="function">
    <text evidence="5">Methylates the class 1 translation termination release factors RF1/PrfA and RF2/PrfB on the glutamine residue of the universally conserved GGQ motif.</text>
</comment>
<evidence type="ECO:0000259" key="6">
    <source>
        <dbReference type="Pfam" id="PF05175"/>
    </source>
</evidence>
<name>A0A0P8W7H5_9CLOT</name>
<dbReference type="InterPro" id="IPR002052">
    <property type="entry name" value="DNA_methylase_N6_adenine_CS"/>
</dbReference>
<dbReference type="PROSITE" id="PS00092">
    <property type="entry name" value="N6_MTASE"/>
    <property type="match status" value="1"/>
</dbReference>
<dbReference type="NCBIfam" id="TIGR03534">
    <property type="entry name" value="RF_mod_PrmC"/>
    <property type="match status" value="1"/>
</dbReference>
<dbReference type="PANTHER" id="PTHR18895">
    <property type="entry name" value="HEMK METHYLTRANSFERASE"/>
    <property type="match status" value="1"/>
</dbReference>
<dbReference type="Gene3D" id="1.10.8.10">
    <property type="entry name" value="DNA helicase RuvA subunit, C-terminal domain"/>
    <property type="match status" value="1"/>
</dbReference>
<keyword evidence="9" id="KW-1185">Reference proteome</keyword>
<keyword evidence="3 5" id="KW-0949">S-adenosyl-L-methionine</keyword>
<keyword evidence="1 5" id="KW-0489">Methyltransferase</keyword>
<dbReference type="OrthoDB" id="9800643at2"/>
<dbReference type="EMBL" id="LKET01000029">
    <property type="protein sequence ID" value="KPU44610.1"/>
    <property type="molecule type" value="Genomic_DNA"/>
</dbReference>
<gene>
    <name evidence="8" type="primary">prmC_1</name>
    <name evidence="5" type="synonym">prmC</name>
    <name evidence="8" type="ORF">OXPF_16930</name>
</gene>
<proteinExistence type="inferred from homology"/>
<evidence type="ECO:0000256" key="3">
    <source>
        <dbReference type="ARBA" id="ARBA00022691"/>
    </source>
</evidence>
<evidence type="ECO:0000313" key="9">
    <source>
        <dbReference type="Proteomes" id="UP000050326"/>
    </source>
</evidence>
<dbReference type="AlphaFoldDB" id="A0A0P8W7H5"/>
<dbReference type="GO" id="GO:0102559">
    <property type="term" value="F:peptide chain release factor N(5)-glutamine methyltransferase activity"/>
    <property type="evidence" value="ECO:0007669"/>
    <property type="project" value="UniProtKB-EC"/>
</dbReference>
<dbReference type="GO" id="GO:0003676">
    <property type="term" value="F:nucleic acid binding"/>
    <property type="evidence" value="ECO:0007669"/>
    <property type="project" value="InterPro"/>
</dbReference>
<dbReference type="PANTHER" id="PTHR18895:SF74">
    <property type="entry name" value="MTRF1L RELEASE FACTOR GLUTAMINE METHYLTRANSFERASE"/>
    <property type="match status" value="1"/>
</dbReference>
<dbReference type="RefSeq" id="WP_054874757.1">
    <property type="nucleotide sequence ID" value="NZ_LKET01000029.1"/>
</dbReference>
<dbReference type="Gene3D" id="3.40.50.150">
    <property type="entry name" value="Vaccinia Virus protein VP39"/>
    <property type="match status" value="1"/>
</dbReference>
<dbReference type="InterPro" id="IPR019874">
    <property type="entry name" value="RF_methyltr_PrmC"/>
</dbReference>
<dbReference type="Pfam" id="PF05175">
    <property type="entry name" value="MTS"/>
    <property type="match status" value="1"/>
</dbReference>
<dbReference type="NCBIfam" id="TIGR00536">
    <property type="entry name" value="hemK_fam"/>
    <property type="match status" value="1"/>
</dbReference>
<dbReference type="Proteomes" id="UP000050326">
    <property type="component" value="Unassembled WGS sequence"/>
</dbReference>
<dbReference type="PATRIC" id="fig|36849.3.peg.1787"/>
<sequence length="281" mass="31226">MIISDALIEASKLLRKNNIDTPRLDAEVILGYVLNTERLKLLTDRSEELTGENYEKYLELINMRVKGAPVSYITGSKEFMSLEFHIEKGVLIPRGDTEILTEIVLEECKRRGGSIKIADVCCGSGAIGISIAHYCKQAKVTLIDISDTAIGVSKINAKKNEVQDRVLIIKGDLLSEVIKETYDIIVSNPPYIKSSAVPTLDREVKDNEPHIALDGGKDGLSFYRKITEQSIKCLNDGGFLAYEIGYNQADKVSIILKQQGYKNIKVYKDLAGFDRCVAGYK</sequence>
<comment type="similarity">
    <text evidence="5">Belongs to the protein N5-glutamine methyltransferase family. PrmC subfamily.</text>
</comment>
<dbReference type="InterPro" id="IPR050320">
    <property type="entry name" value="N5-glutamine_MTase"/>
</dbReference>
<comment type="caution">
    <text evidence="8">The sequence shown here is derived from an EMBL/GenBank/DDBJ whole genome shotgun (WGS) entry which is preliminary data.</text>
</comment>
<evidence type="ECO:0000313" key="8">
    <source>
        <dbReference type="EMBL" id="KPU44610.1"/>
    </source>
</evidence>
<feature type="binding site" evidence="5">
    <location>
        <position position="188"/>
    </location>
    <ligand>
        <name>S-adenosyl-L-methionine</name>
        <dbReference type="ChEBI" id="CHEBI:59789"/>
    </ligand>
</feature>
<protein>
    <recommendedName>
        <fullName evidence="5">Release factor glutamine methyltransferase</fullName>
        <shortName evidence="5">RF MTase</shortName>
        <ecNumber evidence="5">2.1.1.297</ecNumber>
    </recommendedName>
    <alternativeName>
        <fullName evidence="5">N5-glutamine methyltransferase PrmC</fullName>
    </alternativeName>
    <alternativeName>
        <fullName evidence="5">Protein-(glutamine-N5) MTase PrmC</fullName>
    </alternativeName>
    <alternativeName>
        <fullName evidence="5">Protein-glutamine N-methyltransferase PrmC</fullName>
    </alternativeName>
</protein>
<dbReference type="HAMAP" id="MF_02126">
    <property type="entry name" value="RF_methyltr_PrmC"/>
    <property type="match status" value="1"/>
</dbReference>
<dbReference type="Pfam" id="PF17827">
    <property type="entry name" value="PrmC_N"/>
    <property type="match status" value="1"/>
</dbReference>
<comment type="catalytic activity">
    <reaction evidence="4 5">
        <text>L-glutaminyl-[peptide chain release factor] + S-adenosyl-L-methionine = N(5)-methyl-L-glutaminyl-[peptide chain release factor] + S-adenosyl-L-homocysteine + H(+)</text>
        <dbReference type="Rhea" id="RHEA:42896"/>
        <dbReference type="Rhea" id="RHEA-COMP:10271"/>
        <dbReference type="Rhea" id="RHEA-COMP:10272"/>
        <dbReference type="ChEBI" id="CHEBI:15378"/>
        <dbReference type="ChEBI" id="CHEBI:30011"/>
        <dbReference type="ChEBI" id="CHEBI:57856"/>
        <dbReference type="ChEBI" id="CHEBI:59789"/>
        <dbReference type="ChEBI" id="CHEBI:61891"/>
        <dbReference type="EC" id="2.1.1.297"/>
    </reaction>
</comment>
<dbReference type="GO" id="GO:0032259">
    <property type="term" value="P:methylation"/>
    <property type="evidence" value="ECO:0007669"/>
    <property type="project" value="UniProtKB-KW"/>
</dbReference>
<accession>A0A0P8W7H5</accession>
<dbReference type="InterPro" id="IPR007848">
    <property type="entry name" value="Small_mtfrase_dom"/>
</dbReference>
<feature type="domain" description="Methyltransferase small" evidence="6">
    <location>
        <begin position="101"/>
        <end position="196"/>
    </location>
</feature>
<dbReference type="InterPro" id="IPR040758">
    <property type="entry name" value="PrmC_N"/>
</dbReference>
<dbReference type="EC" id="2.1.1.297" evidence="5"/>
<dbReference type="SUPFAM" id="SSF53335">
    <property type="entry name" value="S-adenosyl-L-methionine-dependent methyltransferases"/>
    <property type="match status" value="1"/>
</dbReference>
<dbReference type="InterPro" id="IPR029063">
    <property type="entry name" value="SAM-dependent_MTases_sf"/>
</dbReference>